<feature type="binding site" evidence="10">
    <location>
        <position position="304"/>
    </location>
    <ligand>
        <name>Zn(2+)</name>
        <dbReference type="ChEBI" id="CHEBI:29105"/>
    </ligand>
</feature>
<keyword evidence="8 10" id="KW-0694">RNA-binding</keyword>
<evidence type="ECO:0000256" key="9">
    <source>
        <dbReference type="ARBA" id="ARBA00023134"/>
    </source>
</evidence>
<comment type="caution">
    <text evidence="10">Lacks conserved residue(s) required for the propagation of feature annotation.</text>
</comment>
<feature type="binding site" evidence="10">
    <location>
        <position position="298"/>
    </location>
    <ligand>
        <name>Zn(2+)</name>
        <dbReference type="ChEBI" id="CHEBI:29105"/>
    </ligand>
</feature>
<dbReference type="SUPFAM" id="SSF52540">
    <property type="entry name" value="P-loop containing nucleoside triphosphate hydrolases"/>
    <property type="match status" value="1"/>
</dbReference>
<evidence type="ECO:0000313" key="15">
    <source>
        <dbReference type="Proteomes" id="UP001500279"/>
    </source>
</evidence>
<evidence type="ECO:0000313" key="14">
    <source>
        <dbReference type="EMBL" id="GAA0740239.1"/>
    </source>
</evidence>
<keyword evidence="9 10" id="KW-0342">GTP-binding</keyword>
<dbReference type="PANTHER" id="PTHR32120:SF10">
    <property type="entry name" value="SMALL RIBOSOMAL SUBUNIT BIOGENESIS GTPASE RSGA"/>
    <property type="match status" value="1"/>
</dbReference>
<accession>A0ABN1JI18</accession>
<proteinExistence type="inferred from homology"/>
<dbReference type="RefSeq" id="WP_231012755.1">
    <property type="nucleotide sequence ID" value="NZ_BAAAEW010000002.1"/>
</dbReference>
<keyword evidence="1 10" id="KW-0963">Cytoplasm</keyword>
<evidence type="ECO:0000256" key="8">
    <source>
        <dbReference type="ARBA" id="ARBA00022884"/>
    </source>
</evidence>
<keyword evidence="15" id="KW-1185">Reference proteome</keyword>
<gene>
    <name evidence="14" type="primary">rsgA_1</name>
    <name evidence="10" type="synonym">rsgA</name>
    <name evidence="14" type="ORF">GCM10009107_01690</name>
</gene>
<dbReference type="PROSITE" id="PS50936">
    <property type="entry name" value="ENGC_GTPASE"/>
    <property type="match status" value="1"/>
</dbReference>
<sequence>MIETIDFEALRRIGLQQALLAQSLSLPHEAGDRLMRITEVQRDRFTLHDGHQPQRAQLWPTLRLALQMQDEQLVVGDWVSVRDTAPGESWVAARVPPLNRLLRRDSSGRRQALVSNVDSALLVMTCGHDFNLRRLDRYLALVRLAGVQPVVVLTQADLHPDPASRLRAVRQHLGSLGATVPVVAVNGLTPEAAEPLRPWLSVGQTLVLLGSSGAGKSTLTNTLTGDKGQSTGPAREGDGRGRHTTTARSMHWCTAGACIIDTPGLRGLQLDAGGDELDSAFDDVARLAPNCRFRDCEHRDEPGCAVRPMIAPERLLSYQKLQREAQRHELTLQDRREQLAVWKARGREAKVAIRAKRG</sequence>
<comment type="subunit">
    <text evidence="10">Monomer. Associates with 30S ribosomal subunit, binds 16S rRNA.</text>
</comment>
<keyword evidence="6 10" id="KW-0378">Hydrolase</keyword>
<evidence type="ECO:0000256" key="6">
    <source>
        <dbReference type="ARBA" id="ARBA00022801"/>
    </source>
</evidence>
<evidence type="ECO:0000256" key="5">
    <source>
        <dbReference type="ARBA" id="ARBA00022741"/>
    </source>
</evidence>
<dbReference type="Gene3D" id="1.10.40.50">
    <property type="entry name" value="Probable gtpase engc, domain 3"/>
    <property type="match status" value="1"/>
</dbReference>
<dbReference type="InterPro" id="IPR030378">
    <property type="entry name" value="G_CP_dom"/>
</dbReference>
<dbReference type="CDD" id="cd01854">
    <property type="entry name" value="YjeQ_EngC"/>
    <property type="match status" value="1"/>
</dbReference>
<dbReference type="Pfam" id="PF03193">
    <property type="entry name" value="RsgA_GTPase"/>
    <property type="match status" value="1"/>
</dbReference>
<feature type="domain" description="CP-type G" evidence="13">
    <location>
        <begin position="105"/>
        <end position="268"/>
    </location>
</feature>
<feature type="region of interest" description="Disordered" evidence="11">
    <location>
        <begin position="218"/>
        <end position="244"/>
    </location>
</feature>
<evidence type="ECO:0000259" key="12">
    <source>
        <dbReference type="PROSITE" id="PS50936"/>
    </source>
</evidence>
<dbReference type="HAMAP" id="MF_01820">
    <property type="entry name" value="GTPase_RsgA"/>
    <property type="match status" value="1"/>
</dbReference>
<dbReference type="NCBIfam" id="TIGR00157">
    <property type="entry name" value="ribosome small subunit-dependent GTPase A"/>
    <property type="match status" value="1"/>
</dbReference>
<dbReference type="PANTHER" id="PTHR32120">
    <property type="entry name" value="SMALL RIBOSOMAL SUBUNIT BIOGENESIS GTPASE RSGA"/>
    <property type="match status" value="1"/>
</dbReference>
<organism evidence="14 15">
    <name type="scientific">Ideonella azotifigens</name>
    <dbReference type="NCBI Taxonomy" id="513160"/>
    <lineage>
        <taxon>Bacteria</taxon>
        <taxon>Pseudomonadati</taxon>
        <taxon>Pseudomonadota</taxon>
        <taxon>Betaproteobacteria</taxon>
        <taxon>Burkholderiales</taxon>
        <taxon>Sphaerotilaceae</taxon>
        <taxon>Ideonella</taxon>
    </lineage>
</organism>
<dbReference type="Gene3D" id="3.40.50.300">
    <property type="entry name" value="P-loop containing nucleotide triphosphate hydrolases"/>
    <property type="match status" value="1"/>
</dbReference>
<comment type="cofactor">
    <cofactor evidence="10">
        <name>Zn(2+)</name>
        <dbReference type="ChEBI" id="CHEBI:29105"/>
    </cofactor>
    <text evidence="10">Binds 1 zinc ion per subunit.</text>
</comment>
<feature type="binding site" evidence="10">
    <location>
        <position position="296"/>
    </location>
    <ligand>
        <name>Zn(2+)</name>
        <dbReference type="ChEBI" id="CHEBI:29105"/>
    </ligand>
</feature>
<evidence type="ECO:0000259" key="13">
    <source>
        <dbReference type="PROSITE" id="PS51721"/>
    </source>
</evidence>
<comment type="function">
    <text evidence="10">One of several proteins that assist in the late maturation steps of the functional core of the 30S ribosomal subunit. Helps release RbfA from mature subunits. May play a role in the assembly of ribosomal proteins into the subunit. Circularly permuted GTPase that catalyzes slow GTP hydrolysis, GTPase activity is stimulated by the 30S ribosomal subunit.</text>
</comment>
<evidence type="ECO:0000256" key="10">
    <source>
        <dbReference type="HAMAP-Rule" id="MF_01820"/>
    </source>
</evidence>
<dbReference type="InterPro" id="IPR010914">
    <property type="entry name" value="RsgA_GTPase_dom"/>
</dbReference>
<evidence type="ECO:0000256" key="7">
    <source>
        <dbReference type="ARBA" id="ARBA00022833"/>
    </source>
</evidence>
<dbReference type="InterPro" id="IPR004881">
    <property type="entry name" value="Ribosome_biogen_GTPase_RsgA"/>
</dbReference>
<evidence type="ECO:0000256" key="2">
    <source>
        <dbReference type="ARBA" id="ARBA00022517"/>
    </source>
</evidence>
<comment type="similarity">
    <text evidence="10">Belongs to the TRAFAC class YlqF/YawG GTPase family. RsgA subfamily.</text>
</comment>
<protein>
    <recommendedName>
        <fullName evidence="10">Small ribosomal subunit biogenesis GTPase RsgA</fullName>
        <ecNumber evidence="10">3.6.1.-</ecNumber>
    </recommendedName>
</protein>
<keyword evidence="4 10" id="KW-0699">rRNA-binding</keyword>
<keyword evidence="7 10" id="KW-0862">Zinc</keyword>
<feature type="domain" description="EngC GTPase" evidence="12">
    <location>
        <begin position="115"/>
        <end position="266"/>
    </location>
</feature>
<evidence type="ECO:0000256" key="4">
    <source>
        <dbReference type="ARBA" id="ARBA00022730"/>
    </source>
</evidence>
<comment type="subcellular location">
    <subcellularLocation>
        <location evidence="10">Cytoplasm</location>
    </subcellularLocation>
</comment>
<keyword evidence="5 10" id="KW-0547">Nucleotide-binding</keyword>
<evidence type="ECO:0000256" key="1">
    <source>
        <dbReference type="ARBA" id="ARBA00022490"/>
    </source>
</evidence>
<evidence type="ECO:0000256" key="11">
    <source>
        <dbReference type="SAM" id="MobiDB-lite"/>
    </source>
</evidence>
<reference evidence="14 15" key="1">
    <citation type="journal article" date="2019" name="Int. J. Syst. Evol. Microbiol.">
        <title>The Global Catalogue of Microorganisms (GCM) 10K type strain sequencing project: providing services to taxonomists for standard genome sequencing and annotation.</title>
        <authorList>
            <consortium name="The Broad Institute Genomics Platform"/>
            <consortium name="The Broad Institute Genome Sequencing Center for Infectious Disease"/>
            <person name="Wu L."/>
            <person name="Ma J."/>
        </authorList>
    </citation>
    <scope>NUCLEOTIDE SEQUENCE [LARGE SCALE GENOMIC DNA]</scope>
    <source>
        <strain evidence="14 15">JCM 15503</strain>
    </source>
</reference>
<dbReference type="PROSITE" id="PS51721">
    <property type="entry name" value="G_CP"/>
    <property type="match status" value="1"/>
</dbReference>
<dbReference type="Proteomes" id="UP001500279">
    <property type="component" value="Unassembled WGS sequence"/>
</dbReference>
<evidence type="ECO:0000256" key="3">
    <source>
        <dbReference type="ARBA" id="ARBA00022723"/>
    </source>
</evidence>
<feature type="binding site" evidence="10">
    <location>
        <position position="291"/>
    </location>
    <ligand>
        <name>Zn(2+)</name>
        <dbReference type="ChEBI" id="CHEBI:29105"/>
    </ligand>
</feature>
<feature type="binding site" evidence="10">
    <location>
        <begin position="210"/>
        <end position="218"/>
    </location>
    <ligand>
        <name>GTP</name>
        <dbReference type="ChEBI" id="CHEBI:37565"/>
    </ligand>
</feature>
<comment type="caution">
    <text evidence="14">The sequence shown here is derived from an EMBL/GenBank/DDBJ whole genome shotgun (WGS) entry which is preliminary data.</text>
</comment>
<name>A0ABN1JI18_9BURK</name>
<keyword evidence="2 10" id="KW-0690">Ribosome biogenesis</keyword>
<dbReference type="EMBL" id="BAAAEW010000002">
    <property type="protein sequence ID" value="GAA0740239.1"/>
    <property type="molecule type" value="Genomic_DNA"/>
</dbReference>
<keyword evidence="3 10" id="KW-0479">Metal-binding</keyword>
<dbReference type="InterPro" id="IPR027417">
    <property type="entry name" value="P-loop_NTPase"/>
</dbReference>
<dbReference type="EC" id="3.6.1.-" evidence="10"/>
<feature type="compositionally biased region" description="Polar residues" evidence="11">
    <location>
        <begin position="218"/>
        <end position="232"/>
    </location>
</feature>